<dbReference type="CDD" id="cd07731">
    <property type="entry name" value="ComA-like_MBL-fold"/>
    <property type="match status" value="1"/>
</dbReference>
<feature type="domain" description="Metallo-beta-lactamase" evidence="8">
    <location>
        <begin position="539"/>
        <end position="730"/>
    </location>
</feature>
<feature type="transmembrane region" description="Helical" evidence="7">
    <location>
        <begin position="390"/>
        <end position="409"/>
    </location>
</feature>
<dbReference type="InterPro" id="IPR004797">
    <property type="entry name" value="Competence_ComEC/Rec2"/>
</dbReference>
<feature type="transmembrane region" description="Helical" evidence="7">
    <location>
        <begin position="296"/>
        <end position="316"/>
    </location>
</feature>
<dbReference type="GO" id="GO:0005886">
    <property type="term" value="C:plasma membrane"/>
    <property type="evidence" value="ECO:0007669"/>
    <property type="project" value="UniProtKB-SubCell"/>
</dbReference>
<dbReference type="Pfam" id="PF13567">
    <property type="entry name" value="DUF4131"/>
    <property type="match status" value="1"/>
</dbReference>
<evidence type="ECO:0000259" key="8">
    <source>
        <dbReference type="SMART" id="SM00849"/>
    </source>
</evidence>
<evidence type="ECO:0000256" key="3">
    <source>
        <dbReference type="ARBA" id="ARBA00022692"/>
    </source>
</evidence>
<evidence type="ECO:0000256" key="1">
    <source>
        <dbReference type="ARBA" id="ARBA00004651"/>
    </source>
</evidence>
<keyword evidence="4 7" id="KW-1133">Transmembrane helix</keyword>
<reference evidence="9 10" key="1">
    <citation type="submission" date="2017-02" db="EMBL/GenBank/DDBJ databases">
        <authorList>
            <person name="Peterson S.W."/>
        </authorList>
    </citation>
    <scope>NUCLEOTIDE SEQUENCE [LARGE SCALE GENOMIC DNA]</scope>
    <source>
        <strain evidence="9 10">P15</strain>
    </source>
</reference>
<dbReference type="NCBIfam" id="TIGR00360">
    <property type="entry name" value="ComEC_N-term"/>
    <property type="match status" value="1"/>
</dbReference>
<feature type="transmembrane region" description="Helical" evidence="7">
    <location>
        <begin position="360"/>
        <end position="378"/>
    </location>
</feature>
<dbReference type="Pfam" id="PF03772">
    <property type="entry name" value="Competence"/>
    <property type="match status" value="1"/>
</dbReference>
<gene>
    <name evidence="9" type="ORF">SAMN06296058_0257</name>
</gene>
<evidence type="ECO:0000256" key="4">
    <source>
        <dbReference type="ARBA" id="ARBA00022989"/>
    </source>
</evidence>
<dbReference type="SMART" id="SM00849">
    <property type="entry name" value="Lactamase_B"/>
    <property type="match status" value="1"/>
</dbReference>
<evidence type="ECO:0000256" key="5">
    <source>
        <dbReference type="ARBA" id="ARBA00023136"/>
    </source>
</evidence>
<feature type="transmembrane region" description="Helical" evidence="7">
    <location>
        <begin position="21"/>
        <end position="54"/>
    </location>
</feature>
<dbReference type="EMBL" id="FUZV01000001">
    <property type="protein sequence ID" value="SKC42820.1"/>
    <property type="molecule type" value="Genomic_DNA"/>
</dbReference>
<feature type="transmembrane region" description="Helical" evidence="7">
    <location>
        <begin position="60"/>
        <end position="83"/>
    </location>
</feature>
<evidence type="ECO:0000313" key="10">
    <source>
        <dbReference type="Proteomes" id="UP000190341"/>
    </source>
</evidence>
<sequence length="811" mass="87779">MPSQSPLHRPDVRTVPPFGPACAAALLTGTGLCLLAPVLPPVTASAGLCVLALYLWGRRWRARWCGALLFGFAWTALHGALALHRQLPPLLEKEELVVTGRVSGLPSHGARQTRFDFQIESADITERLDGRRVILSWYDDHDAKMPGPRVRLRAGERWRFAVKLRAPRGLRNPGGFDSERHAVAQRIAATGYVRKAFSARRLGKARGLMAWREQMSARIGQGVPASSSRFLRALALGDTRGLTDPDWQVLRASGLTHLIAISGFHVGMVAAALASLVGLLWRVGAWLPRHLPRPQAMAIASAFAGLGYAALAGFALPTVRTVLMMSVWALARLGRRPATVGQALALALSAVLLFDPLAPLTAGFWLSFAGVAWLAWCLPDDQTSPMWRSFLSAQAVATVGLLPLSVVLFDQASLLGPFLNLLAIPWWTLVVVPLSLLALALESIAPAAGLPIWRLAAACFDGLWPLIEACARSRLALWWLPEASIGALPLALLGALWLLLPRGVPGKPLALLLWCPLLWPNRQWPARGEVQVAVIDVGQGLSVLVQTHRHRLLYDTGPATRDGFDAGERAVVPALRAWGVSELDRMVLSHGDNDHAGGQASVHAALQVADSLAPPGMPALSPRLPAPVRPCVRGQAWRWDGVRFRVLHPDAHFPYLGNEASCVLRIETVHGSVLLTGDIGQVIERELLRSQPRAVRNEVVVVAHHGSGGSSDPGFVAASHARLALVASGHGNRFGHPRPEVVQRWQQAGAEVLDTARSGAIQVWLGAGGLSVRERRHAHARWWDAVERQQQWQSEPENPRKSLPGRGGDSL</sequence>
<dbReference type="InterPro" id="IPR004477">
    <property type="entry name" value="ComEC_N"/>
</dbReference>
<feature type="region of interest" description="Disordered" evidence="6">
    <location>
        <begin position="788"/>
        <end position="811"/>
    </location>
</feature>
<accession>A0A1T5IUI0</accession>
<dbReference type="InterPro" id="IPR036866">
    <property type="entry name" value="RibonucZ/Hydroxyglut_hydro"/>
</dbReference>
<evidence type="ECO:0000256" key="2">
    <source>
        <dbReference type="ARBA" id="ARBA00022475"/>
    </source>
</evidence>
<dbReference type="NCBIfam" id="TIGR00361">
    <property type="entry name" value="ComEC_Rec2"/>
    <property type="match status" value="1"/>
</dbReference>
<feature type="transmembrane region" description="Helical" evidence="7">
    <location>
        <begin position="258"/>
        <end position="284"/>
    </location>
</feature>
<feature type="transmembrane region" description="Helical" evidence="7">
    <location>
        <begin position="421"/>
        <end position="441"/>
    </location>
</feature>
<comment type="subcellular location">
    <subcellularLocation>
        <location evidence="1">Cell membrane</location>
        <topology evidence="1">Multi-pass membrane protein</topology>
    </subcellularLocation>
</comment>
<dbReference type="Pfam" id="PF00753">
    <property type="entry name" value="Lactamase_B"/>
    <property type="match status" value="1"/>
</dbReference>
<keyword evidence="10" id="KW-1185">Reference proteome</keyword>
<dbReference type="PANTHER" id="PTHR30619:SF1">
    <property type="entry name" value="RECOMBINATION PROTEIN 2"/>
    <property type="match status" value="1"/>
</dbReference>
<proteinExistence type="predicted"/>
<evidence type="ECO:0000313" key="9">
    <source>
        <dbReference type="EMBL" id="SKC42820.1"/>
    </source>
</evidence>
<dbReference type="InterPro" id="IPR035681">
    <property type="entry name" value="ComA-like_MBL"/>
</dbReference>
<dbReference type="AlphaFoldDB" id="A0A1T5IUI0"/>
<dbReference type="InterPro" id="IPR001279">
    <property type="entry name" value="Metallo-B-lactamas"/>
</dbReference>
<organism evidence="9 10">
    <name type="scientific">Pseudoxanthomonas indica</name>
    <dbReference type="NCBI Taxonomy" id="428993"/>
    <lineage>
        <taxon>Bacteria</taxon>
        <taxon>Pseudomonadati</taxon>
        <taxon>Pseudomonadota</taxon>
        <taxon>Gammaproteobacteria</taxon>
        <taxon>Lysobacterales</taxon>
        <taxon>Lysobacteraceae</taxon>
        <taxon>Pseudoxanthomonas</taxon>
    </lineage>
</organism>
<dbReference type="InterPro" id="IPR025405">
    <property type="entry name" value="DUF4131"/>
</dbReference>
<feature type="transmembrane region" description="Helical" evidence="7">
    <location>
        <begin position="479"/>
        <end position="500"/>
    </location>
</feature>
<dbReference type="Gene3D" id="3.60.15.10">
    <property type="entry name" value="Ribonuclease Z/Hydroxyacylglutathione hydrolase-like"/>
    <property type="match status" value="1"/>
</dbReference>
<dbReference type="PANTHER" id="PTHR30619">
    <property type="entry name" value="DNA INTERNALIZATION/COMPETENCE PROTEIN COMEC/REC2"/>
    <property type="match status" value="1"/>
</dbReference>
<dbReference type="OrthoDB" id="9761531at2"/>
<keyword evidence="2" id="KW-1003">Cell membrane</keyword>
<dbReference type="Proteomes" id="UP000190341">
    <property type="component" value="Unassembled WGS sequence"/>
</dbReference>
<dbReference type="STRING" id="428993.SAMN06296058_0257"/>
<evidence type="ECO:0000256" key="7">
    <source>
        <dbReference type="SAM" id="Phobius"/>
    </source>
</evidence>
<dbReference type="GO" id="GO:0030420">
    <property type="term" value="P:establishment of competence for transformation"/>
    <property type="evidence" value="ECO:0007669"/>
    <property type="project" value="InterPro"/>
</dbReference>
<name>A0A1T5IUI0_9GAMM</name>
<keyword evidence="5 7" id="KW-0472">Membrane</keyword>
<keyword evidence="3 7" id="KW-0812">Transmembrane</keyword>
<evidence type="ECO:0000256" key="6">
    <source>
        <dbReference type="SAM" id="MobiDB-lite"/>
    </source>
</evidence>
<dbReference type="InterPro" id="IPR052159">
    <property type="entry name" value="Competence_DNA_uptake"/>
</dbReference>
<protein>
    <submittedName>
        <fullName evidence="9">Competence protein ComEC</fullName>
    </submittedName>
</protein>
<dbReference type="SUPFAM" id="SSF56281">
    <property type="entry name" value="Metallo-hydrolase/oxidoreductase"/>
    <property type="match status" value="1"/>
</dbReference>